<evidence type="ECO:0000313" key="3">
    <source>
        <dbReference type="Proteomes" id="UP001470230"/>
    </source>
</evidence>
<dbReference type="Proteomes" id="UP001470230">
    <property type="component" value="Unassembled WGS sequence"/>
</dbReference>
<dbReference type="Pfam" id="PF10416">
    <property type="entry name" value="IBD"/>
    <property type="match status" value="1"/>
</dbReference>
<evidence type="ECO:0000259" key="1">
    <source>
        <dbReference type="Pfam" id="PF10416"/>
    </source>
</evidence>
<accession>A0ABR2I813</accession>
<name>A0ABR2I813_9EUKA</name>
<comment type="caution">
    <text evidence="2">The sequence shown here is derived from an EMBL/GenBank/DDBJ whole genome shotgun (WGS) entry which is preliminary data.</text>
</comment>
<dbReference type="InterPro" id="IPR018845">
    <property type="entry name" value="Initiator-bd"/>
</dbReference>
<proteinExistence type="predicted"/>
<feature type="domain" description="Initiator binding" evidence="1">
    <location>
        <begin position="299"/>
        <end position="392"/>
    </location>
</feature>
<organism evidence="2 3">
    <name type="scientific">Tritrichomonas musculus</name>
    <dbReference type="NCBI Taxonomy" id="1915356"/>
    <lineage>
        <taxon>Eukaryota</taxon>
        <taxon>Metamonada</taxon>
        <taxon>Parabasalia</taxon>
        <taxon>Tritrichomonadida</taxon>
        <taxon>Tritrichomonadidae</taxon>
        <taxon>Tritrichomonas</taxon>
    </lineage>
</organism>
<protein>
    <recommendedName>
        <fullName evidence="1">Initiator binding domain-containing protein</fullName>
    </recommendedName>
</protein>
<dbReference type="InterPro" id="IPR036388">
    <property type="entry name" value="WH-like_DNA-bd_sf"/>
</dbReference>
<dbReference type="EMBL" id="JAPFFF010000019">
    <property type="protein sequence ID" value="KAK8858077.1"/>
    <property type="molecule type" value="Genomic_DNA"/>
</dbReference>
<keyword evidence="3" id="KW-1185">Reference proteome</keyword>
<evidence type="ECO:0000313" key="2">
    <source>
        <dbReference type="EMBL" id="KAK8858077.1"/>
    </source>
</evidence>
<gene>
    <name evidence="2" type="ORF">M9Y10_013177</name>
</gene>
<sequence length="438" mass="48724">MDFNWDDASENENVNNFNGFDFDDGNESYSSEIFYDDADIFKTSNFSSAGSQPLEHTGGLGMFNGFSSGTASVETAPAPGFGAQKNHNTNFFTQPNYANTLTDINKKRFGNHFYGCGRNKGKFSQCMVPRYAQPQNVNLQIVQNQQQMAMSPQPQVLPPSPQSPNQNIMQTQMQLQMQNSNSNSPLNSNGLPFNNNVQMNYNMNIGMNPYSMNSFANGVNTAAIAAAAATPFFGKIELAAMDQFKPKTNHGKIAQWNSSTPLAARTDQLFNDICLNTAATLNPVKLGFIPSHFWPNKDYSFADIVFDFFQRKNNTNCRFLHKLYNALKISQISSTYSELTGVQWITPNVIKVSKGQFARLLGIKSIDGSLFHQQGNFPAHGFIELNREQAKTFCPMADISTVDFDEVRLLIHQSGLFVSSSTEPQVRACSSLVAQRKR</sequence>
<dbReference type="Gene3D" id="1.10.10.10">
    <property type="entry name" value="Winged helix-like DNA-binding domain superfamily/Winged helix DNA-binding domain"/>
    <property type="match status" value="1"/>
</dbReference>
<reference evidence="2 3" key="1">
    <citation type="submission" date="2024-04" db="EMBL/GenBank/DDBJ databases">
        <title>Tritrichomonas musculus Genome.</title>
        <authorList>
            <person name="Alves-Ferreira E."/>
            <person name="Grigg M."/>
            <person name="Lorenzi H."/>
            <person name="Galac M."/>
        </authorList>
    </citation>
    <scope>NUCLEOTIDE SEQUENCE [LARGE SCALE GENOMIC DNA]</scope>
    <source>
        <strain evidence="2 3">EAF2021</strain>
    </source>
</reference>